<dbReference type="RefSeq" id="WP_051508406.1">
    <property type="nucleotide sequence ID" value="NZ_CP004372.1"/>
</dbReference>
<organism evidence="2 3">
    <name type="scientific">Roseicyclus elongatus DSM 19469</name>
    <dbReference type="NCBI Taxonomy" id="1294273"/>
    <lineage>
        <taxon>Bacteria</taxon>
        <taxon>Pseudomonadati</taxon>
        <taxon>Pseudomonadota</taxon>
        <taxon>Alphaproteobacteria</taxon>
        <taxon>Rhodobacterales</taxon>
        <taxon>Roseobacteraceae</taxon>
        <taxon>Roseicyclus</taxon>
    </lineage>
</organism>
<accession>W8RUI6</accession>
<dbReference type="Pfam" id="PF02620">
    <property type="entry name" value="YceD"/>
    <property type="match status" value="1"/>
</dbReference>
<feature type="region of interest" description="Disordered" evidence="1">
    <location>
        <begin position="101"/>
        <end position="126"/>
    </location>
</feature>
<gene>
    <name evidence="2" type="ORF">roselon_02556</name>
</gene>
<dbReference type="KEGG" id="red:roselon_02556"/>
<dbReference type="PATRIC" id="fig|1294273.3.peg.2526"/>
<protein>
    <recommendedName>
        <fullName evidence="4">DUF177 domain-containing protein</fullName>
    </recommendedName>
</protein>
<sequence>MPTDPPPPSPVPPLVPGRLSRAAPHQISLQPTAEARAELARALSIDAIRKLRFEGALIPEGKHDWRLDGTLGATVVQPCVVTLVPVTTRIDAPVTRRFLHDMSPPVLDDKGEAEMPEDDSAEPLPDRIDPYQIMVEALALNLPDYPRAEGADLGTAVFSEPGIAPMTDQEAKPLAGLKALRDKLAKGSDDPN</sequence>
<dbReference type="Proteomes" id="UP000019593">
    <property type="component" value="Chromosome"/>
</dbReference>
<proteinExistence type="predicted"/>
<dbReference type="AlphaFoldDB" id="W8RUI6"/>
<evidence type="ECO:0000256" key="1">
    <source>
        <dbReference type="SAM" id="MobiDB-lite"/>
    </source>
</evidence>
<keyword evidence="3" id="KW-1185">Reference proteome</keyword>
<evidence type="ECO:0000313" key="2">
    <source>
        <dbReference type="EMBL" id="AHM04874.1"/>
    </source>
</evidence>
<evidence type="ECO:0008006" key="4">
    <source>
        <dbReference type="Google" id="ProtNLM"/>
    </source>
</evidence>
<dbReference type="OrthoDB" id="8443793at2"/>
<dbReference type="STRING" id="1294273.roselon_02556"/>
<dbReference type="EMBL" id="CP004372">
    <property type="protein sequence ID" value="AHM04874.1"/>
    <property type="molecule type" value="Genomic_DNA"/>
</dbReference>
<dbReference type="HOGENOM" id="CLU_088841_1_0_5"/>
<evidence type="ECO:0000313" key="3">
    <source>
        <dbReference type="Proteomes" id="UP000019593"/>
    </source>
</evidence>
<dbReference type="InterPro" id="IPR003772">
    <property type="entry name" value="YceD"/>
</dbReference>
<name>W8RUI6_9RHOB</name>
<dbReference type="eggNOG" id="COG1399">
    <property type="taxonomic scope" value="Bacteria"/>
</dbReference>
<reference evidence="2 3" key="1">
    <citation type="submission" date="2013-03" db="EMBL/GenBank/DDBJ databases">
        <authorList>
            <person name="Fiebig A."/>
            <person name="Goeker M."/>
            <person name="Klenk H.-P.P."/>
        </authorList>
    </citation>
    <scope>NUCLEOTIDE SEQUENCE [LARGE SCALE GENOMIC DNA]</scope>
    <source>
        <strain evidence="3">DSM 19469</strain>
    </source>
</reference>